<evidence type="ECO:0000313" key="1">
    <source>
        <dbReference type="EMBL" id="QYA72558.1"/>
    </source>
</evidence>
<dbReference type="KEGG" id="vg:13036708"/>
<sequence>NLQGRFGCTMERFKLVCKISYNLAIIKIKKVMYRRLARHRLQHFQESFRVFHSICTGQGSEDTSAFYVHVI</sequence>
<protein>
    <submittedName>
        <fullName evidence="1">PIPO</fullName>
    </submittedName>
</protein>
<proteinExistence type="predicted"/>
<dbReference type="RefSeq" id="YP_006405426.1">
    <property type="nucleotide sequence ID" value="NC_011918.1"/>
</dbReference>
<dbReference type="OrthoDB" id="28813at10239"/>
<dbReference type="GeneID" id="13036708"/>
<reference evidence="1" key="1">
    <citation type="submission" date="2021-06" db="EMBL/GenBank/DDBJ databases">
        <title>Plant Virus Collection isolate.</title>
        <authorList>
            <person name="Knierim D."/>
            <person name="Margaria P."/>
            <person name="Menzel W."/>
            <person name="Winter S."/>
        </authorList>
    </citation>
    <scope>NUCLEOTIDE SEQUENCE</scope>
    <source>
        <strain evidence="1">DSMZ PV-0257</strain>
    </source>
</reference>
<organism evidence="1">
    <name type="scientific">Pepper veinal mottle virus</name>
    <dbReference type="NCBI Taxonomy" id="255066"/>
    <lineage>
        <taxon>Viruses</taxon>
        <taxon>Riboviria</taxon>
        <taxon>Orthornavirae</taxon>
        <taxon>Pisuviricota</taxon>
        <taxon>Stelpaviricetes</taxon>
        <taxon>Patatavirales</taxon>
        <taxon>Potyviridae</taxon>
        <taxon>Potyvirus</taxon>
        <taxon>Potyvirus capsivenae</taxon>
    </lineage>
</organism>
<feature type="non-terminal residue" evidence="1">
    <location>
        <position position="1"/>
    </location>
</feature>
<dbReference type="EMBL" id="MZ405642">
    <property type="protein sequence ID" value="QYA72558.1"/>
    <property type="molecule type" value="Genomic_RNA"/>
</dbReference>
<name>A0A8F8N1U5_9POTV</name>
<accession>A0A8F8N1U5</accession>